<dbReference type="OrthoDB" id="5356111at2759"/>
<dbReference type="PANTHER" id="PTHR31030">
    <property type="entry name" value="PLASMA MEMBRANE FUSION PROTEIN PRM1"/>
    <property type="match status" value="1"/>
</dbReference>
<dbReference type="GO" id="GO:0032220">
    <property type="term" value="P:plasma membrane fusion involved in cytogamy"/>
    <property type="evidence" value="ECO:0007669"/>
    <property type="project" value="TreeGrafter"/>
</dbReference>
<dbReference type="GO" id="GO:0005886">
    <property type="term" value="C:plasma membrane"/>
    <property type="evidence" value="ECO:0007669"/>
    <property type="project" value="UniProtKB-SubCell"/>
</dbReference>
<evidence type="ECO:0000313" key="13">
    <source>
        <dbReference type="Proteomes" id="UP000005446"/>
    </source>
</evidence>
<evidence type="ECO:0000256" key="1">
    <source>
        <dbReference type="ARBA" id="ARBA00002512"/>
    </source>
</evidence>
<comment type="caution">
    <text evidence="12">The sequence shown here is derived from an EMBL/GenBank/DDBJ whole genome shotgun (WGS) entry which is preliminary data.</text>
</comment>
<evidence type="ECO:0000256" key="6">
    <source>
        <dbReference type="ARBA" id="ARBA00022971"/>
    </source>
</evidence>
<keyword evidence="9" id="KW-0325">Glycoprotein</keyword>
<dbReference type="EMBL" id="AGUE01000150">
    <property type="protein sequence ID" value="EHK98442.1"/>
    <property type="molecule type" value="Genomic_DNA"/>
</dbReference>
<feature type="region of interest" description="Disordered" evidence="11">
    <location>
        <begin position="725"/>
        <end position="748"/>
    </location>
</feature>
<evidence type="ECO:0000256" key="5">
    <source>
        <dbReference type="ARBA" id="ARBA00022692"/>
    </source>
</evidence>
<protein>
    <recommendedName>
        <fullName evidence="10">Plasma membrane fusion protein PRM1</fullName>
    </recommendedName>
</protein>
<sequence length="748" mass="81175">MAPLDGLRSFLASHTEMSSTRNPPTQGYPAVPASLAANYEMHDYATEEAAPPPSTVPYYTPYLGLRARLSQVWINRWTILLLLIIVRLLLAIGDINKAIGSAKDEALSACSSVENVGSAMASMPHYLSQGVNALAADGITNAVEGLMKMVLLTITGVEEIILFYINMLTSTYVCLITLVIGGSLSAAIGLIQDVTDFFTKEIKDLTGDIANESKQLQDKINDLLGKISLPGLGAKPPQIDFTDGINKLNGIKVDPTKFNQELTKLNASIPTFDEVHKFTDSIIRLPFEEIKKLINQSLPAYNFDGSVFPVPQKKALTFCSGNSKIVDFFTGLFKTVEKTKIAFVVILAIAAVAVCFPMAWLEIKRYRTMQRRALFFGKHGYDGLDITNIVQRPYTSNFGIKVASRFKSTKAQILTRWFFAYITSIPALFVLALGFAGLFSCICQLIILRVVQKEVPAIAQEVGGFADEVVYAMGNASESWATDSNKVILGAGAQVNKDLFGWVKTSTEAVNGTLNGFTDKMNEALNATFGGTPLIGHVQGLVNCLIGIKIAGIEKGLTWVHDHAHVDFPTFRPDVFSLGAAASLTNSTADDSFLANPGDVTGDGITSAIAKVSDKLKDGLRIEAIISACLIALWFFIVLIALVRVIVAMMSNDKTRAEGGPIGYTGDNRGALTPRSPKRNNGSTFPTFGGPLSATQPDMNDRDPFADRHSLHDEKHDVHHGVAQRNVEVNAHPSHSRSSSYGFIDEKR</sequence>
<keyword evidence="5 10" id="KW-0812">Transmembrane</keyword>
<comment type="similarity">
    <text evidence="3 10">Belongs to the PRM1 family.</text>
</comment>
<dbReference type="InParanoid" id="H0ESQ0"/>
<comment type="caution">
    <text evidence="10">Lacks conserved residue(s) required for the propagation of feature annotation.</text>
</comment>
<dbReference type="Proteomes" id="UP000005446">
    <property type="component" value="Unassembled WGS sequence"/>
</dbReference>
<evidence type="ECO:0000256" key="3">
    <source>
        <dbReference type="ARBA" id="ARBA00010780"/>
    </source>
</evidence>
<feature type="transmembrane region" description="Helical" evidence="10">
    <location>
        <begin position="73"/>
        <end position="93"/>
    </location>
</feature>
<keyword evidence="6 10" id="KW-0184">Conjugation</keyword>
<keyword evidence="8 10" id="KW-0472">Membrane</keyword>
<dbReference type="PANTHER" id="PTHR31030:SF1">
    <property type="entry name" value="PLASMA MEMBRANE FUSION PROTEIN PRM1"/>
    <property type="match status" value="1"/>
</dbReference>
<evidence type="ECO:0000256" key="9">
    <source>
        <dbReference type="ARBA" id="ARBA00023180"/>
    </source>
</evidence>
<dbReference type="GO" id="GO:0043332">
    <property type="term" value="C:mating projection tip"/>
    <property type="evidence" value="ECO:0007669"/>
    <property type="project" value="UniProtKB-UniRule"/>
</dbReference>
<evidence type="ECO:0000256" key="4">
    <source>
        <dbReference type="ARBA" id="ARBA00022475"/>
    </source>
</evidence>
<accession>H0ESQ0</accession>
<name>H0ESQ0_GLAL7</name>
<organism evidence="12 13">
    <name type="scientific">Glarea lozoyensis (strain ATCC 74030 / MF5533)</name>
    <dbReference type="NCBI Taxonomy" id="1104152"/>
    <lineage>
        <taxon>Eukaryota</taxon>
        <taxon>Fungi</taxon>
        <taxon>Dikarya</taxon>
        <taxon>Ascomycota</taxon>
        <taxon>Pezizomycotina</taxon>
        <taxon>Leotiomycetes</taxon>
        <taxon>Helotiales</taxon>
        <taxon>Helotiaceae</taxon>
        <taxon>Glarea</taxon>
    </lineage>
</organism>
<dbReference type="HOGENOM" id="CLU_010191_1_0_1"/>
<evidence type="ECO:0000256" key="11">
    <source>
        <dbReference type="SAM" id="MobiDB-lite"/>
    </source>
</evidence>
<comment type="function">
    <text evidence="1 10">Involved in cell fusion during mating by stabilizing the plasma membrane fusion event.</text>
</comment>
<evidence type="ECO:0000313" key="12">
    <source>
        <dbReference type="EMBL" id="EHK98442.1"/>
    </source>
</evidence>
<dbReference type="InterPro" id="IPR026777">
    <property type="entry name" value="PRM1"/>
</dbReference>
<evidence type="ECO:0000256" key="10">
    <source>
        <dbReference type="RuleBase" id="RU366035"/>
    </source>
</evidence>
<feature type="region of interest" description="Disordered" evidence="11">
    <location>
        <begin position="660"/>
        <end position="708"/>
    </location>
</feature>
<proteinExistence type="inferred from homology"/>
<evidence type="ECO:0000256" key="2">
    <source>
        <dbReference type="ARBA" id="ARBA00004651"/>
    </source>
</evidence>
<feature type="compositionally biased region" description="Basic and acidic residues" evidence="11">
    <location>
        <begin position="699"/>
        <end position="708"/>
    </location>
</feature>
<evidence type="ECO:0000256" key="8">
    <source>
        <dbReference type="ARBA" id="ARBA00023136"/>
    </source>
</evidence>
<gene>
    <name evidence="12" type="ORF">M7I_5743</name>
</gene>
<reference evidence="12 13" key="1">
    <citation type="journal article" date="2012" name="Eukaryot. Cell">
        <title>Genome sequence of the fungus Glarea lozoyensis: the first genome sequence of a species from the Helotiaceae family.</title>
        <authorList>
            <person name="Youssar L."/>
            <person name="Gruening B.A."/>
            <person name="Erxleben A."/>
            <person name="Guenther S."/>
            <person name="Huettel W."/>
        </authorList>
    </citation>
    <scope>NUCLEOTIDE SEQUENCE [LARGE SCALE GENOMIC DNA]</scope>
    <source>
        <strain evidence="13">ATCC 74030 / MF5533</strain>
    </source>
</reference>
<keyword evidence="7 10" id="KW-1133">Transmembrane helix</keyword>
<dbReference type="AlphaFoldDB" id="H0ESQ0"/>
<feature type="transmembrane region" description="Helical" evidence="10">
    <location>
        <begin position="624"/>
        <end position="647"/>
    </location>
</feature>
<evidence type="ECO:0000256" key="7">
    <source>
        <dbReference type="ARBA" id="ARBA00022989"/>
    </source>
</evidence>
<comment type="subcellular location">
    <subcellularLocation>
        <location evidence="2 10">Cell membrane</location>
        <topology evidence="2 10">Multi-pass membrane protein</topology>
    </subcellularLocation>
</comment>
<keyword evidence="13" id="KW-1185">Reference proteome</keyword>
<feature type="transmembrane region" description="Helical" evidence="10">
    <location>
        <begin position="417"/>
        <end position="439"/>
    </location>
</feature>
<feature type="transmembrane region" description="Helical" evidence="10">
    <location>
        <begin position="341"/>
        <end position="361"/>
    </location>
</feature>
<keyword evidence="4 10" id="KW-1003">Cell membrane</keyword>
<dbReference type="FunCoup" id="H0ESQ0">
    <property type="interactions" value="9"/>
</dbReference>